<organism evidence="2 3">
    <name type="scientific">Phialemonium atrogriseum</name>
    <dbReference type="NCBI Taxonomy" id="1093897"/>
    <lineage>
        <taxon>Eukaryota</taxon>
        <taxon>Fungi</taxon>
        <taxon>Dikarya</taxon>
        <taxon>Ascomycota</taxon>
        <taxon>Pezizomycotina</taxon>
        <taxon>Sordariomycetes</taxon>
        <taxon>Sordariomycetidae</taxon>
        <taxon>Cephalothecales</taxon>
        <taxon>Cephalothecaceae</taxon>
        <taxon>Phialemonium</taxon>
    </lineage>
</organism>
<proteinExistence type="predicted"/>
<gene>
    <name evidence="2" type="ORF">QBC33DRAFT_540203</name>
</gene>
<dbReference type="InterPro" id="IPR000086">
    <property type="entry name" value="NUDIX_hydrolase_dom"/>
</dbReference>
<dbReference type="PROSITE" id="PS51462">
    <property type="entry name" value="NUDIX"/>
    <property type="match status" value="1"/>
</dbReference>
<dbReference type="PANTHER" id="PTHR13622">
    <property type="entry name" value="THIAMIN PYROPHOSPHOKINASE"/>
    <property type="match status" value="1"/>
</dbReference>
<dbReference type="EMBL" id="MU839010">
    <property type="protein sequence ID" value="KAK1766780.1"/>
    <property type="molecule type" value="Genomic_DNA"/>
</dbReference>
<dbReference type="PANTHER" id="PTHR13622:SF8">
    <property type="entry name" value="THIAMIN PYROPHOSPHOKINASE 1"/>
    <property type="match status" value="1"/>
</dbReference>
<sequence>MAKRLTSLDLINKCDAFPDPVKDPKGYAARLQSLYTLVWEDAAGAVPIGYMPRSVFETLLKTPVSVKGELDFNAAKGTVTLFHQPETEPERTKLVANLTDYWRQKGTFRILKGWRDELWPVYDRRGNVLFSMERSAMGLFGTMRYGVHLTAFVRQKGDDSEHDMRIWVPKRSTMKTTYPGMLDNTVAGGLMTDEDPFECMIREADEEASLPEDVVRNHAKHVGTVTYIYITDERSGGEDGLIYPECQWVYDLELPADQSVTPEPKDGEVESFSLCTVEEIQEQLAQGRWKPNCALVMLDFFVRHGILTRENDPNYDEIRRRVHREMPFPGPHQALR</sequence>
<dbReference type="GO" id="GO:0044715">
    <property type="term" value="F:8-oxo-dGDP phosphatase activity"/>
    <property type="evidence" value="ECO:0007669"/>
    <property type="project" value="TreeGrafter"/>
</dbReference>
<keyword evidence="2" id="KW-0378">Hydrolase</keyword>
<evidence type="ECO:0000313" key="3">
    <source>
        <dbReference type="Proteomes" id="UP001244011"/>
    </source>
</evidence>
<dbReference type="Proteomes" id="UP001244011">
    <property type="component" value="Unassembled WGS sequence"/>
</dbReference>
<dbReference type="CDD" id="cd03676">
    <property type="entry name" value="NUDIX_Tnr3_like"/>
    <property type="match status" value="1"/>
</dbReference>
<reference evidence="2" key="1">
    <citation type="submission" date="2023-06" db="EMBL/GenBank/DDBJ databases">
        <title>Genome-scale phylogeny and comparative genomics of the fungal order Sordariales.</title>
        <authorList>
            <consortium name="Lawrence Berkeley National Laboratory"/>
            <person name="Hensen N."/>
            <person name="Bonometti L."/>
            <person name="Westerberg I."/>
            <person name="Brannstrom I.O."/>
            <person name="Guillou S."/>
            <person name="Cros-Aarteil S."/>
            <person name="Calhoun S."/>
            <person name="Haridas S."/>
            <person name="Kuo A."/>
            <person name="Mondo S."/>
            <person name="Pangilinan J."/>
            <person name="Riley R."/>
            <person name="Labutti K."/>
            <person name="Andreopoulos B."/>
            <person name="Lipzen A."/>
            <person name="Chen C."/>
            <person name="Yanf M."/>
            <person name="Daum C."/>
            <person name="Ng V."/>
            <person name="Clum A."/>
            <person name="Steindorff A."/>
            <person name="Ohm R."/>
            <person name="Martin F."/>
            <person name="Silar P."/>
            <person name="Natvig D."/>
            <person name="Lalanne C."/>
            <person name="Gautier V."/>
            <person name="Ament-Velasquez S.L."/>
            <person name="Kruys A."/>
            <person name="Hutchinson M.I."/>
            <person name="Powell A.J."/>
            <person name="Barry K."/>
            <person name="Miller A.N."/>
            <person name="Grigoriev I.V."/>
            <person name="Debuchy R."/>
            <person name="Gladieux P."/>
            <person name="Thoren M.H."/>
            <person name="Johannesson H."/>
        </authorList>
    </citation>
    <scope>NUCLEOTIDE SEQUENCE</scope>
    <source>
        <strain evidence="2">8032-3</strain>
    </source>
</reference>
<evidence type="ECO:0000313" key="2">
    <source>
        <dbReference type="EMBL" id="KAK1766780.1"/>
    </source>
</evidence>
<comment type="caution">
    <text evidence="2">The sequence shown here is derived from an EMBL/GenBank/DDBJ whole genome shotgun (WGS) entry which is preliminary data.</text>
</comment>
<dbReference type="GeneID" id="85311229"/>
<dbReference type="Pfam" id="PF00293">
    <property type="entry name" value="NUDIX"/>
    <property type="match status" value="1"/>
</dbReference>
<dbReference type="AlphaFoldDB" id="A0AAJ0BYS0"/>
<protein>
    <submittedName>
        <fullName evidence="2">NUDIX hydrolase domain-like protein</fullName>
    </submittedName>
</protein>
<evidence type="ECO:0000259" key="1">
    <source>
        <dbReference type="PROSITE" id="PS51462"/>
    </source>
</evidence>
<dbReference type="FunFam" id="3.90.79.10:FF:000019">
    <property type="entry name" value="Thiamin pyrophosphokinase, putative"/>
    <property type="match status" value="1"/>
</dbReference>
<dbReference type="RefSeq" id="XP_060282993.1">
    <property type="nucleotide sequence ID" value="XM_060428042.1"/>
</dbReference>
<accession>A0AAJ0BYS0</accession>
<dbReference type="InterPro" id="IPR031804">
    <property type="entry name" value="DUF4743"/>
</dbReference>
<dbReference type="InterPro" id="IPR015797">
    <property type="entry name" value="NUDIX_hydrolase-like_dom_sf"/>
</dbReference>
<name>A0AAJ0BYS0_9PEZI</name>
<dbReference type="Gene3D" id="3.90.79.10">
    <property type="entry name" value="Nucleoside Triphosphate Pyrophosphohydrolase"/>
    <property type="match status" value="1"/>
</dbReference>
<dbReference type="Pfam" id="PF15916">
    <property type="entry name" value="DUF4743"/>
    <property type="match status" value="1"/>
</dbReference>
<keyword evidence="3" id="KW-1185">Reference proteome</keyword>
<feature type="domain" description="Nudix hydrolase" evidence="1">
    <location>
        <begin position="142"/>
        <end position="297"/>
    </location>
</feature>
<dbReference type="SUPFAM" id="SSF55811">
    <property type="entry name" value="Nudix"/>
    <property type="match status" value="1"/>
</dbReference>